<dbReference type="Gene3D" id="3.40.50.300">
    <property type="entry name" value="P-loop containing nucleotide triphosphate hydrolases"/>
    <property type="match status" value="1"/>
</dbReference>
<dbReference type="InterPro" id="IPR007831">
    <property type="entry name" value="T2SS_GspE_N"/>
</dbReference>
<evidence type="ECO:0000256" key="2">
    <source>
        <dbReference type="ARBA" id="ARBA00022741"/>
    </source>
</evidence>
<keyword evidence="2" id="KW-0547">Nucleotide-binding</keyword>
<dbReference type="GO" id="GO:0016887">
    <property type="term" value="F:ATP hydrolysis activity"/>
    <property type="evidence" value="ECO:0007669"/>
    <property type="project" value="TreeGrafter"/>
</dbReference>
<dbReference type="GO" id="GO:0005524">
    <property type="term" value="F:ATP binding"/>
    <property type="evidence" value="ECO:0007669"/>
    <property type="project" value="UniProtKB-KW"/>
</dbReference>
<dbReference type="PANTHER" id="PTHR30258">
    <property type="entry name" value="TYPE II SECRETION SYSTEM PROTEIN GSPE-RELATED"/>
    <property type="match status" value="1"/>
</dbReference>
<dbReference type="Pfam" id="PF05157">
    <property type="entry name" value="MshEN"/>
    <property type="match status" value="1"/>
</dbReference>
<gene>
    <name evidence="5" type="ORF">A3B93_00360</name>
</gene>
<dbReference type="InterPro" id="IPR001482">
    <property type="entry name" value="T2SS/T4SS_dom"/>
</dbReference>
<evidence type="ECO:0000256" key="3">
    <source>
        <dbReference type="ARBA" id="ARBA00022840"/>
    </source>
</evidence>
<evidence type="ECO:0000313" key="5">
    <source>
        <dbReference type="EMBL" id="OGI81258.1"/>
    </source>
</evidence>
<dbReference type="InterPro" id="IPR027417">
    <property type="entry name" value="P-loop_NTPase"/>
</dbReference>
<dbReference type="CDD" id="cd01129">
    <property type="entry name" value="PulE-GspE-like"/>
    <property type="match status" value="1"/>
</dbReference>
<dbReference type="Pfam" id="PF00437">
    <property type="entry name" value="T2SSE"/>
    <property type="match status" value="1"/>
</dbReference>
<reference evidence="5 6" key="1">
    <citation type="journal article" date="2016" name="Nat. Commun.">
        <title>Thousands of microbial genomes shed light on interconnected biogeochemical processes in an aquifer system.</title>
        <authorList>
            <person name="Anantharaman K."/>
            <person name="Brown C.T."/>
            <person name="Hug L.A."/>
            <person name="Sharon I."/>
            <person name="Castelle C.J."/>
            <person name="Probst A.J."/>
            <person name="Thomas B.C."/>
            <person name="Singh A."/>
            <person name="Wilkins M.J."/>
            <person name="Karaoz U."/>
            <person name="Brodie E.L."/>
            <person name="Williams K.H."/>
            <person name="Hubbard S.S."/>
            <person name="Banfield J.F."/>
        </authorList>
    </citation>
    <scope>NUCLEOTIDE SEQUENCE [LARGE SCALE GENOMIC DNA]</scope>
</reference>
<accession>A0A1F6WH67</accession>
<name>A0A1F6WH67_9BACT</name>
<organism evidence="5 6">
    <name type="scientific">Candidatus Nomurabacteria bacterium RIFCSPHIGHO2_02_FULL_42_24</name>
    <dbReference type="NCBI Taxonomy" id="1801757"/>
    <lineage>
        <taxon>Bacteria</taxon>
        <taxon>Candidatus Nomuraibacteriota</taxon>
    </lineage>
</organism>
<comment type="caution">
    <text evidence="5">The sequence shown here is derived from an EMBL/GenBank/DDBJ whole genome shotgun (WGS) entry which is preliminary data.</text>
</comment>
<evidence type="ECO:0000313" key="6">
    <source>
        <dbReference type="Proteomes" id="UP000179880"/>
    </source>
</evidence>
<sequence length="573" mass="63601">MNFLEELVKQGLISRDKIAEIRRRARDQFSGNIDSALLEIGVSEKALIEAKSRFYNIPFKEVDRKSVSFDLLKNIPEESVSHYQFAPIGFTDGVLEVGLTDPENIKAMDALQFISTKLNLPFKIFLISQSDFDFILSNYKGMSTQVGQAVSDIEANLSSAGDALPVTPKTGESIIEDAPIIKIVDVAIRHALEGRASDIHIEPTDDKVKVRFRVDGLLSTTLLLPPNVLDGIVARIKILTRLRLDEKRKPQDGSFSQKVDGRKIDFRVSTFPTYYGEKVVIRILDPEQGVKTLDALGFSPEHIKLIKEGAHRPYGLILLTGPTGSGKTTTLYAMLNELDREKYNVVSLEDPVEYRIKGVNQSQVMPEIGYNFASGLRSILRQDPDIIMVGEIRDKETAQLAIQAALTGHLVFSTLHTNNAIGVVPRLVDMGIDPYLIAPTLNLVIAQRLVRMACPSARQKKPMNPSIRAWLEKQFNDLPAGIKTSIKIPAEMYEITSSPDCPSGTRGRIGAFEIFSVDQKIQNVILANPVELEIYKVARAQGMLTMQEDAAIKALRGDIPWSEVYDLGVADML</sequence>
<dbReference type="Gene3D" id="3.30.300.160">
    <property type="entry name" value="Type II secretion system, protein E, N-terminal domain"/>
    <property type="match status" value="1"/>
</dbReference>
<feature type="domain" description="Bacterial type II secretion system protein E" evidence="4">
    <location>
        <begin position="380"/>
        <end position="394"/>
    </location>
</feature>
<evidence type="ECO:0000256" key="1">
    <source>
        <dbReference type="ARBA" id="ARBA00006611"/>
    </source>
</evidence>
<dbReference type="Proteomes" id="UP000179880">
    <property type="component" value="Unassembled WGS sequence"/>
</dbReference>
<dbReference type="AlphaFoldDB" id="A0A1F6WH67"/>
<comment type="similarity">
    <text evidence="1">Belongs to the GSP E family.</text>
</comment>
<dbReference type="PANTHER" id="PTHR30258:SF1">
    <property type="entry name" value="PROTEIN TRANSPORT PROTEIN HOFB HOMOLOG"/>
    <property type="match status" value="1"/>
</dbReference>
<dbReference type="InterPro" id="IPR037257">
    <property type="entry name" value="T2SS_E_N_sf"/>
</dbReference>
<dbReference type="InterPro" id="IPR003593">
    <property type="entry name" value="AAA+_ATPase"/>
</dbReference>
<dbReference type="SUPFAM" id="SSF160246">
    <property type="entry name" value="EspE N-terminal domain-like"/>
    <property type="match status" value="1"/>
</dbReference>
<proteinExistence type="inferred from homology"/>
<protein>
    <recommendedName>
        <fullName evidence="4">Bacterial type II secretion system protein E domain-containing protein</fullName>
    </recommendedName>
</protein>
<evidence type="ECO:0000259" key="4">
    <source>
        <dbReference type="PROSITE" id="PS00662"/>
    </source>
</evidence>
<dbReference type="PROSITE" id="PS00662">
    <property type="entry name" value="T2SP_E"/>
    <property type="match status" value="1"/>
</dbReference>
<keyword evidence="3" id="KW-0067">ATP-binding</keyword>
<dbReference type="SMART" id="SM00382">
    <property type="entry name" value="AAA"/>
    <property type="match status" value="1"/>
</dbReference>
<dbReference type="SUPFAM" id="SSF52540">
    <property type="entry name" value="P-loop containing nucleoside triphosphate hydrolases"/>
    <property type="match status" value="1"/>
</dbReference>
<dbReference type="Gene3D" id="3.30.450.90">
    <property type="match status" value="1"/>
</dbReference>
<dbReference type="GO" id="GO:0005886">
    <property type="term" value="C:plasma membrane"/>
    <property type="evidence" value="ECO:0007669"/>
    <property type="project" value="TreeGrafter"/>
</dbReference>
<dbReference type="EMBL" id="MFUH01000035">
    <property type="protein sequence ID" value="OGI81258.1"/>
    <property type="molecule type" value="Genomic_DNA"/>
</dbReference>